<name>A0ABM8I138_9FIRM</name>
<feature type="domain" description="GST C-terminal" evidence="1">
    <location>
        <begin position="179"/>
        <end position="306"/>
    </location>
</feature>
<evidence type="ECO:0000313" key="2">
    <source>
        <dbReference type="EMBL" id="BDZ76148.1"/>
    </source>
</evidence>
<sequence>MGKTEMGKEHMADYVDVNGRKIRIRTPEVSEIDENGYFRRQSNAFTGHLGSKEHPVEKGRYILFWSTGCAWSNRAVIVIDLLGLSEAVKTEAVDWTDRPEDLGWEFVHSPGHINPETGAQFLSELYYNTDGDYKGRTTVPALVDYRTKTVVNNDFQMLTVLLETEFSPLHHPEAPDLYPVRQKDKIDRLNSWLYQNVNDAIYRACFARSVEAYYEGYHTFFDSLSVLNTCLEKQRFLLGDYITDSDIRLFTTLARLDINYSRHLGPCPGLSDYPNLWDYARDLYQVPAFRRHTHFQEFAARQDSDRRGQNFRFHPYYDMVVPGTDFPELWSVPAAREKLSSDPPHRFMIK</sequence>
<proteinExistence type="predicted"/>
<dbReference type="InterPro" id="IPR010987">
    <property type="entry name" value="Glutathione-S-Trfase_C-like"/>
</dbReference>
<evidence type="ECO:0000313" key="3">
    <source>
        <dbReference type="Proteomes" id="UP001305815"/>
    </source>
</evidence>
<dbReference type="Proteomes" id="UP001305815">
    <property type="component" value="Chromosome"/>
</dbReference>
<organism evidence="2 3">
    <name type="scientific">Claveliimonas bilis</name>
    <dbReference type="NCBI Taxonomy" id="3028070"/>
    <lineage>
        <taxon>Bacteria</taxon>
        <taxon>Bacillati</taxon>
        <taxon>Bacillota</taxon>
        <taxon>Clostridia</taxon>
        <taxon>Lachnospirales</taxon>
        <taxon>Lachnospiraceae</taxon>
        <taxon>Claveliimonas</taxon>
    </lineage>
</organism>
<accession>A0ABM8I138</accession>
<dbReference type="Gene3D" id="3.40.30.10">
    <property type="entry name" value="Glutaredoxin"/>
    <property type="match status" value="1"/>
</dbReference>
<evidence type="ECO:0000259" key="1">
    <source>
        <dbReference type="PROSITE" id="PS50405"/>
    </source>
</evidence>
<dbReference type="InterPro" id="IPR036282">
    <property type="entry name" value="Glutathione-S-Trfase_C_sf"/>
</dbReference>
<dbReference type="EMBL" id="AP027742">
    <property type="protein sequence ID" value="BDZ76148.1"/>
    <property type="molecule type" value="Genomic_DNA"/>
</dbReference>
<dbReference type="SUPFAM" id="SSF52833">
    <property type="entry name" value="Thioredoxin-like"/>
    <property type="match status" value="1"/>
</dbReference>
<dbReference type="Pfam" id="PF13410">
    <property type="entry name" value="GST_C_2"/>
    <property type="match status" value="1"/>
</dbReference>
<dbReference type="RefSeq" id="WP_316266087.1">
    <property type="nucleotide sequence ID" value="NZ_AP027742.1"/>
</dbReference>
<gene>
    <name evidence="2" type="ORF">Lac1_03310</name>
</gene>
<dbReference type="InterPro" id="IPR016639">
    <property type="entry name" value="GST_Omega/GSH"/>
</dbReference>
<dbReference type="PANTHER" id="PTHR32419:SF6">
    <property type="entry name" value="GLUTATHIONE S-TRANSFERASE OMEGA-LIKE 1-RELATED"/>
    <property type="match status" value="1"/>
</dbReference>
<dbReference type="Gene3D" id="1.20.1050.10">
    <property type="match status" value="1"/>
</dbReference>
<dbReference type="PANTHER" id="PTHR32419">
    <property type="entry name" value="GLUTATHIONYL-HYDROQUINONE REDUCTASE"/>
    <property type="match status" value="1"/>
</dbReference>
<dbReference type="SUPFAM" id="SSF47616">
    <property type="entry name" value="GST C-terminal domain-like"/>
    <property type="match status" value="1"/>
</dbReference>
<reference evidence="3" key="1">
    <citation type="journal article" date="2023" name="Int. J. Syst. Evol. Microbiol.">
        <title>Claveliimonas bilis gen. nov., sp. nov., deoxycholic acid-producing bacteria isolated from human faeces, and reclassification of Sellimonas monacensis Zenner et al. 2021 as Claveliimonas monacensis comb. nov.</title>
        <authorList>
            <person name="Hisatomi A."/>
            <person name="Kastawa N.W.E.P.G."/>
            <person name="Song I."/>
            <person name="Ohkuma M."/>
            <person name="Fukiya S."/>
            <person name="Sakamoto M."/>
        </authorList>
    </citation>
    <scope>NUCLEOTIDE SEQUENCE [LARGE SCALE GENOMIC DNA]</scope>
    <source>
        <strain evidence="3">12BBH14</strain>
    </source>
</reference>
<dbReference type="PROSITE" id="PS50405">
    <property type="entry name" value="GST_CTER"/>
    <property type="match status" value="1"/>
</dbReference>
<dbReference type="InterPro" id="IPR036249">
    <property type="entry name" value="Thioredoxin-like_sf"/>
</dbReference>
<protein>
    <submittedName>
        <fullName evidence="2">Glutathione-dependent reductase</fullName>
    </submittedName>
</protein>
<keyword evidence="3" id="KW-1185">Reference proteome</keyword>